<dbReference type="Gene3D" id="3.40.50.12780">
    <property type="entry name" value="N-terminal domain of ligase-like"/>
    <property type="match status" value="1"/>
</dbReference>
<dbReference type="GO" id="GO:0016874">
    <property type="term" value="F:ligase activity"/>
    <property type="evidence" value="ECO:0007669"/>
    <property type="project" value="UniProtKB-KW"/>
</dbReference>
<dbReference type="PANTHER" id="PTHR36932">
    <property type="entry name" value="CAPSULAR POLYSACCHARIDE BIOSYNTHESIS PROTEIN"/>
    <property type="match status" value="1"/>
</dbReference>
<dbReference type="AlphaFoldDB" id="A0A7C1GPL9"/>
<dbReference type="EMBL" id="DSBT01000056">
    <property type="protein sequence ID" value="HDP76919.1"/>
    <property type="molecule type" value="Genomic_DNA"/>
</dbReference>
<reference evidence="1" key="1">
    <citation type="journal article" date="2020" name="mSystems">
        <title>Genome- and Community-Level Interaction Insights into Carbon Utilization and Element Cycling Functions of Hydrothermarchaeota in Hydrothermal Sediment.</title>
        <authorList>
            <person name="Zhou Z."/>
            <person name="Liu Y."/>
            <person name="Xu W."/>
            <person name="Pan J."/>
            <person name="Luo Z.H."/>
            <person name="Li M."/>
        </authorList>
    </citation>
    <scope>NUCLEOTIDE SEQUENCE [LARGE SCALE GENOMIC DNA]</scope>
    <source>
        <strain evidence="1">SpSt-1179</strain>
    </source>
</reference>
<dbReference type="InterPro" id="IPR042099">
    <property type="entry name" value="ANL_N_sf"/>
</dbReference>
<dbReference type="Proteomes" id="UP000886198">
    <property type="component" value="Unassembled WGS sequence"/>
</dbReference>
<proteinExistence type="predicted"/>
<evidence type="ECO:0000313" key="1">
    <source>
        <dbReference type="EMBL" id="HDP76919.1"/>
    </source>
</evidence>
<accession>A0A7C1GPL9</accession>
<sequence>MTKDMIRSDPRSFASDNIKRIKTIKDFSSGTTGAKLEFFLPLSLYRLNFAALWRFYGWAGVHLGEKRVTLGARVIGERLPYWIYNKSENQLLMSIHHLNSNTISSYIEKLMEFEPVFIQGHPTGIEILADEMLRRREKLKVKAVFTTAETLIDTARDKIENAFGCKVFESYGVSECVVAAFECEKHNGLHEATEYGITELESSGEEGFYSVIGTSLWNNAMPFIRYKIEDLVVPCEKAICSCGRTLPLVIKKVIGRIDDIVYDAQGNPVLPVTIRMHLKPLLKPFQNYQLIQTDKGEYEFKLTITEEKPTGAFIKMLSKLLGDNAAIKISEVTKIEATGGKIRNVVNRCSRTERRI</sequence>
<comment type="caution">
    <text evidence="1">The sequence shown here is derived from an EMBL/GenBank/DDBJ whole genome shotgun (WGS) entry which is preliminary data.</text>
</comment>
<name>A0A7C1GPL9_9BACT</name>
<protein>
    <submittedName>
        <fullName evidence="1">Phenylacetate--CoA ligase family protein</fullName>
    </submittedName>
</protein>
<dbReference type="InterPro" id="IPR053158">
    <property type="entry name" value="CapK_Type1_Caps_Biosynth"/>
</dbReference>
<dbReference type="PANTHER" id="PTHR36932:SF1">
    <property type="entry name" value="CAPSULAR POLYSACCHARIDE BIOSYNTHESIS PROTEIN"/>
    <property type="match status" value="1"/>
</dbReference>
<keyword evidence="1" id="KW-0436">Ligase</keyword>
<gene>
    <name evidence="1" type="ORF">ENN47_01790</name>
</gene>
<dbReference type="SUPFAM" id="SSF56801">
    <property type="entry name" value="Acetyl-CoA synthetase-like"/>
    <property type="match status" value="1"/>
</dbReference>
<organism evidence="1">
    <name type="scientific">Mesotoga infera</name>
    <dbReference type="NCBI Taxonomy" id="1236046"/>
    <lineage>
        <taxon>Bacteria</taxon>
        <taxon>Thermotogati</taxon>
        <taxon>Thermotogota</taxon>
        <taxon>Thermotogae</taxon>
        <taxon>Kosmotogales</taxon>
        <taxon>Kosmotogaceae</taxon>
        <taxon>Mesotoga</taxon>
    </lineage>
</organism>